<sequence>MGRTLEDILANEKPSVVANAEKKAADILLDIHLAKLREKLQITQLQMAKTLGVKQPTVSDLEKPGRDMKISSLKRYVEATGSKLKLEVELPDGSHYEIQL</sequence>
<dbReference type="CDD" id="cd00093">
    <property type="entry name" value="HTH_XRE"/>
    <property type="match status" value="1"/>
</dbReference>
<dbReference type="InterPro" id="IPR010982">
    <property type="entry name" value="Lambda_DNA-bd_dom_sf"/>
</dbReference>
<evidence type="ECO:0000259" key="1">
    <source>
        <dbReference type="PROSITE" id="PS50943"/>
    </source>
</evidence>
<organism evidence="2 3">
    <name type="scientific">Pseudidiomarina donghaiensis</name>
    <dbReference type="NCBI Taxonomy" id="519452"/>
    <lineage>
        <taxon>Bacteria</taxon>
        <taxon>Pseudomonadati</taxon>
        <taxon>Pseudomonadota</taxon>
        <taxon>Gammaproteobacteria</taxon>
        <taxon>Alteromonadales</taxon>
        <taxon>Idiomarinaceae</taxon>
        <taxon>Pseudidiomarina</taxon>
    </lineage>
</organism>
<accession>A0A432XI74</accession>
<dbReference type="Gene3D" id="1.10.260.40">
    <property type="entry name" value="lambda repressor-like DNA-binding domains"/>
    <property type="match status" value="1"/>
</dbReference>
<feature type="domain" description="HTH cro/C1-type" evidence="1">
    <location>
        <begin position="33"/>
        <end position="88"/>
    </location>
</feature>
<dbReference type="SMART" id="SM00530">
    <property type="entry name" value="HTH_XRE"/>
    <property type="match status" value="1"/>
</dbReference>
<evidence type="ECO:0000313" key="3">
    <source>
        <dbReference type="Proteomes" id="UP000286985"/>
    </source>
</evidence>
<dbReference type="RefSeq" id="WP_092841272.1">
    <property type="nucleotide sequence ID" value="NZ_FPCF01000006.1"/>
</dbReference>
<dbReference type="EMBL" id="PIPU01000002">
    <property type="protein sequence ID" value="RUO48459.1"/>
    <property type="molecule type" value="Genomic_DNA"/>
</dbReference>
<dbReference type="AlphaFoldDB" id="A0A432XI74"/>
<keyword evidence="3" id="KW-1185">Reference proteome</keyword>
<protein>
    <submittedName>
        <fullName evidence="2">Transcriptional regulator</fullName>
    </submittedName>
</protein>
<dbReference type="Pfam" id="PF01381">
    <property type="entry name" value="HTH_3"/>
    <property type="match status" value="1"/>
</dbReference>
<dbReference type="SUPFAM" id="SSF47413">
    <property type="entry name" value="lambda repressor-like DNA-binding domains"/>
    <property type="match status" value="1"/>
</dbReference>
<proteinExistence type="predicted"/>
<gene>
    <name evidence="2" type="ORF">CWE24_06660</name>
</gene>
<dbReference type="PROSITE" id="PS50943">
    <property type="entry name" value="HTH_CROC1"/>
    <property type="match status" value="1"/>
</dbReference>
<reference evidence="3" key="1">
    <citation type="journal article" date="2018" name="Front. Microbiol.">
        <title>Genome-Based Analysis Reveals the Taxonomy and Diversity of the Family Idiomarinaceae.</title>
        <authorList>
            <person name="Liu Y."/>
            <person name="Lai Q."/>
            <person name="Shao Z."/>
        </authorList>
    </citation>
    <scope>NUCLEOTIDE SEQUENCE [LARGE SCALE GENOMIC DNA]</scope>
    <source>
        <strain evidence="3">908033</strain>
    </source>
</reference>
<dbReference type="InterPro" id="IPR001387">
    <property type="entry name" value="Cro/C1-type_HTH"/>
</dbReference>
<comment type="caution">
    <text evidence="2">The sequence shown here is derived from an EMBL/GenBank/DDBJ whole genome shotgun (WGS) entry which is preliminary data.</text>
</comment>
<dbReference type="Proteomes" id="UP000286985">
    <property type="component" value="Unassembled WGS sequence"/>
</dbReference>
<dbReference type="GO" id="GO:0003677">
    <property type="term" value="F:DNA binding"/>
    <property type="evidence" value="ECO:0007669"/>
    <property type="project" value="InterPro"/>
</dbReference>
<name>A0A432XI74_9GAMM</name>
<evidence type="ECO:0000313" key="2">
    <source>
        <dbReference type="EMBL" id="RUO48459.1"/>
    </source>
</evidence>
<dbReference type="OrthoDB" id="9792093at2"/>